<evidence type="ECO:0000313" key="3">
    <source>
        <dbReference type="EMBL" id="GAV06420.1"/>
    </source>
</evidence>
<dbReference type="AlphaFoldDB" id="A0A1D1VYD1"/>
<keyword evidence="2" id="KW-0732">Signal</keyword>
<reference evidence="3 4" key="1">
    <citation type="journal article" date="2016" name="Nat. Commun.">
        <title>Extremotolerant tardigrade genome and improved radiotolerance of human cultured cells by tardigrade-unique protein.</title>
        <authorList>
            <person name="Hashimoto T."/>
            <person name="Horikawa D.D."/>
            <person name="Saito Y."/>
            <person name="Kuwahara H."/>
            <person name="Kozuka-Hata H."/>
            <person name="Shin-I T."/>
            <person name="Minakuchi Y."/>
            <person name="Ohishi K."/>
            <person name="Motoyama A."/>
            <person name="Aizu T."/>
            <person name="Enomoto A."/>
            <person name="Kondo K."/>
            <person name="Tanaka S."/>
            <person name="Hara Y."/>
            <person name="Koshikawa S."/>
            <person name="Sagara H."/>
            <person name="Miura T."/>
            <person name="Yokobori S."/>
            <person name="Miyagawa K."/>
            <person name="Suzuki Y."/>
            <person name="Kubo T."/>
            <person name="Oyama M."/>
            <person name="Kohara Y."/>
            <person name="Fujiyama A."/>
            <person name="Arakawa K."/>
            <person name="Katayama T."/>
            <person name="Toyoda A."/>
            <person name="Kunieda T."/>
        </authorList>
    </citation>
    <scope>NUCLEOTIDE SEQUENCE [LARGE SCALE GENOMIC DNA]</scope>
    <source>
        <strain evidence="3 4">YOKOZUNA-1</strain>
    </source>
</reference>
<keyword evidence="4" id="KW-1185">Reference proteome</keyword>
<evidence type="ECO:0000256" key="1">
    <source>
        <dbReference type="SAM" id="MobiDB-lite"/>
    </source>
</evidence>
<feature type="signal peptide" evidence="2">
    <location>
        <begin position="1"/>
        <end position="19"/>
    </location>
</feature>
<feature type="region of interest" description="Disordered" evidence="1">
    <location>
        <begin position="71"/>
        <end position="97"/>
    </location>
</feature>
<proteinExistence type="predicted"/>
<evidence type="ECO:0000256" key="2">
    <source>
        <dbReference type="SAM" id="SignalP"/>
    </source>
</evidence>
<accession>A0A1D1VYD1</accession>
<feature type="chain" id="PRO_5008898993" description="Secreted protein" evidence="2">
    <location>
        <begin position="20"/>
        <end position="201"/>
    </location>
</feature>
<feature type="compositionally biased region" description="Basic and acidic residues" evidence="1">
    <location>
        <begin position="71"/>
        <end position="88"/>
    </location>
</feature>
<name>A0A1D1VYD1_RAMVA</name>
<evidence type="ECO:0000313" key="4">
    <source>
        <dbReference type="Proteomes" id="UP000186922"/>
    </source>
</evidence>
<organism evidence="3 4">
    <name type="scientific">Ramazzottius varieornatus</name>
    <name type="common">Water bear</name>
    <name type="synonym">Tardigrade</name>
    <dbReference type="NCBI Taxonomy" id="947166"/>
    <lineage>
        <taxon>Eukaryota</taxon>
        <taxon>Metazoa</taxon>
        <taxon>Ecdysozoa</taxon>
        <taxon>Tardigrada</taxon>
        <taxon>Eutardigrada</taxon>
        <taxon>Parachela</taxon>
        <taxon>Hypsibioidea</taxon>
        <taxon>Ramazzottiidae</taxon>
        <taxon>Ramazzottius</taxon>
    </lineage>
</organism>
<evidence type="ECO:0008006" key="5">
    <source>
        <dbReference type="Google" id="ProtNLM"/>
    </source>
</evidence>
<gene>
    <name evidence="3" type="primary">RvY_16419-1</name>
    <name evidence="3" type="synonym">RvY_16419.1</name>
    <name evidence="3" type="ORF">RvY_16419</name>
</gene>
<dbReference type="Proteomes" id="UP000186922">
    <property type="component" value="Unassembled WGS sequence"/>
</dbReference>
<sequence>MFALVVLILVVVLPPGIAAQHNPYYGSWHTTALPEGKLEESVRQCPAAPPCPTVPPCLAIPPCQTYNRTEHDLEHRKDRGVKHGDTGDGKCPPPSVKTYSNVGIRRRNILQRTVAGIPRYPRTRFDRHAVLYGHRPRLLAVSGQEVPISLQLIRRTWRRRDGRPRRHWTSSNRSWAIAAETAGADRYVELLELIGTAFDAK</sequence>
<comment type="caution">
    <text evidence="3">The sequence shown here is derived from an EMBL/GenBank/DDBJ whole genome shotgun (WGS) entry which is preliminary data.</text>
</comment>
<protein>
    <recommendedName>
        <fullName evidence="5">Secreted protein</fullName>
    </recommendedName>
</protein>
<dbReference type="EMBL" id="BDGG01000013">
    <property type="protein sequence ID" value="GAV06420.1"/>
    <property type="molecule type" value="Genomic_DNA"/>
</dbReference>